<keyword evidence="14" id="KW-1185">Reference proteome</keyword>
<evidence type="ECO:0000256" key="11">
    <source>
        <dbReference type="SAM" id="Phobius"/>
    </source>
</evidence>
<feature type="non-terminal residue" evidence="13">
    <location>
        <position position="1"/>
    </location>
</feature>
<dbReference type="Pfam" id="PF00069">
    <property type="entry name" value="Pkinase"/>
    <property type="match status" value="1"/>
</dbReference>
<keyword evidence="11" id="KW-0812">Transmembrane</keyword>
<evidence type="ECO:0000259" key="12">
    <source>
        <dbReference type="PROSITE" id="PS50011"/>
    </source>
</evidence>
<dbReference type="InterPro" id="IPR051138">
    <property type="entry name" value="PIM_Ser/Thr_kinase"/>
</dbReference>
<dbReference type="Proteomes" id="UP000524451">
    <property type="component" value="Unassembled WGS sequence"/>
</dbReference>
<proteinExistence type="inferred from homology"/>
<dbReference type="PANTHER" id="PTHR22984">
    <property type="entry name" value="SERINE/THREONINE-PROTEIN KINASE PIM"/>
    <property type="match status" value="1"/>
</dbReference>
<comment type="catalytic activity">
    <reaction evidence="10">
        <text>L-seryl-[protein] + ATP = O-phospho-L-seryl-[protein] + ADP + H(+)</text>
        <dbReference type="Rhea" id="RHEA:17989"/>
        <dbReference type="Rhea" id="RHEA-COMP:9863"/>
        <dbReference type="Rhea" id="RHEA-COMP:11604"/>
        <dbReference type="ChEBI" id="CHEBI:15378"/>
        <dbReference type="ChEBI" id="CHEBI:29999"/>
        <dbReference type="ChEBI" id="CHEBI:30616"/>
        <dbReference type="ChEBI" id="CHEBI:83421"/>
        <dbReference type="ChEBI" id="CHEBI:456216"/>
        <dbReference type="EC" id="2.7.11.1"/>
    </reaction>
</comment>
<sequence length="92" mass="10575">PPGTHMFCPPEWICLGYYHGHAATIWSLGVLLYAMVCGSMPFREERGIVSGQLFFGQQLSAECQHLIRWCLSKHPADRPELQQILRHPWVWG</sequence>
<keyword evidence="8" id="KW-0067">ATP-binding</keyword>
<dbReference type="GO" id="GO:0043657">
    <property type="term" value="C:host cell"/>
    <property type="evidence" value="ECO:0007669"/>
    <property type="project" value="UniProtKB-SubCell"/>
</dbReference>
<evidence type="ECO:0000256" key="8">
    <source>
        <dbReference type="ARBA" id="ARBA00022840"/>
    </source>
</evidence>
<dbReference type="InterPro" id="IPR011009">
    <property type="entry name" value="Kinase-like_dom_sf"/>
</dbReference>
<evidence type="ECO:0000256" key="2">
    <source>
        <dbReference type="ARBA" id="ARBA00005505"/>
    </source>
</evidence>
<gene>
    <name evidence="13" type="primary">Pim1_3</name>
    <name evidence="13" type="ORF">CETCET_R00025</name>
</gene>
<evidence type="ECO:0000313" key="13">
    <source>
        <dbReference type="EMBL" id="NXU98959.1"/>
    </source>
</evidence>
<evidence type="ECO:0000256" key="3">
    <source>
        <dbReference type="ARBA" id="ARBA00012513"/>
    </source>
</evidence>
<keyword evidence="6" id="KW-0547">Nucleotide-binding</keyword>
<evidence type="ECO:0000256" key="10">
    <source>
        <dbReference type="ARBA" id="ARBA00048679"/>
    </source>
</evidence>
<evidence type="ECO:0000256" key="7">
    <source>
        <dbReference type="ARBA" id="ARBA00022777"/>
    </source>
</evidence>
<dbReference type="AlphaFoldDB" id="A0A7L3Q6C1"/>
<evidence type="ECO:0000256" key="1">
    <source>
        <dbReference type="ARBA" id="ARBA00004340"/>
    </source>
</evidence>
<feature type="non-terminal residue" evidence="13">
    <location>
        <position position="92"/>
    </location>
</feature>
<organism evidence="13 14">
    <name type="scientific">Cettia cetti</name>
    <dbReference type="NCBI Taxonomy" id="68486"/>
    <lineage>
        <taxon>Eukaryota</taxon>
        <taxon>Metazoa</taxon>
        <taxon>Chordata</taxon>
        <taxon>Craniata</taxon>
        <taxon>Vertebrata</taxon>
        <taxon>Euteleostomi</taxon>
        <taxon>Archelosauria</taxon>
        <taxon>Archosauria</taxon>
        <taxon>Dinosauria</taxon>
        <taxon>Saurischia</taxon>
        <taxon>Theropoda</taxon>
        <taxon>Coelurosauria</taxon>
        <taxon>Aves</taxon>
        <taxon>Neognathae</taxon>
        <taxon>Neoaves</taxon>
        <taxon>Telluraves</taxon>
        <taxon>Australaves</taxon>
        <taxon>Passeriformes</taxon>
        <taxon>Sylvioidea</taxon>
        <taxon>Sylviidae</taxon>
        <taxon>Acrocephalinae</taxon>
        <taxon>Cettia</taxon>
    </lineage>
</organism>
<dbReference type="PANTHER" id="PTHR22984:SF25">
    <property type="entry name" value="PROTEIN KINASE DOMAIN-CONTAINING PROTEIN"/>
    <property type="match status" value="1"/>
</dbReference>
<feature type="domain" description="Protein kinase" evidence="12">
    <location>
        <begin position="1"/>
        <end position="90"/>
    </location>
</feature>
<reference evidence="13 14" key="1">
    <citation type="submission" date="2019-09" db="EMBL/GenBank/DDBJ databases">
        <title>Bird 10,000 Genomes (B10K) Project - Family phase.</title>
        <authorList>
            <person name="Zhang G."/>
        </authorList>
    </citation>
    <scope>NUCLEOTIDE SEQUENCE [LARGE SCALE GENOMIC DNA]</scope>
    <source>
        <strain evidence="13">OUT-0056</strain>
        <tissue evidence="13">Blood</tissue>
    </source>
</reference>
<comment type="subcellular location">
    <subcellularLocation>
        <location evidence="1">Host cell</location>
    </subcellularLocation>
</comment>
<dbReference type="GO" id="GO:0004674">
    <property type="term" value="F:protein serine/threonine kinase activity"/>
    <property type="evidence" value="ECO:0007669"/>
    <property type="project" value="UniProtKB-KW"/>
</dbReference>
<keyword evidence="5" id="KW-0808">Transferase</keyword>
<dbReference type="EMBL" id="VZUI01031398">
    <property type="protein sequence ID" value="NXU98959.1"/>
    <property type="molecule type" value="Genomic_DNA"/>
</dbReference>
<dbReference type="Gene3D" id="1.10.510.10">
    <property type="entry name" value="Transferase(Phosphotransferase) domain 1"/>
    <property type="match status" value="1"/>
</dbReference>
<feature type="transmembrane region" description="Helical" evidence="11">
    <location>
        <begin position="16"/>
        <end position="36"/>
    </location>
</feature>
<evidence type="ECO:0000256" key="9">
    <source>
        <dbReference type="ARBA" id="ARBA00047899"/>
    </source>
</evidence>
<dbReference type="GO" id="GO:0005524">
    <property type="term" value="F:ATP binding"/>
    <property type="evidence" value="ECO:0007669"/>
    <property type="project" value="UniProtKB-KW"/>
</dbReference>
<evidence type="ECO:0000256" key="5">
    <source>
        <dbReference type="ARBA" id="ARBA00022679"/>
    </source>
</evidence>
<evidence type="ECO:0000313" key="14">
    <source>
        <dbReference type="Proteomes" id="UP000524451"/>
    </source>
</evidence>
<evidence type="ECO:0000256" key="6">
    <source>
        <dbReference type="ARBA" id="ARBA00022741"/>
    </source>
</evidence>
<name>A0A7L3Q6C1_9SYLV</name>
<evidence type="ECO:0000256" key="4">
    <source>
        <dbReference type="ARBA" id="ARBA00022527"/>
    </source>
</evidence>
<dbReference type="InterPro" id="IPR000719">
    <property type="entry name" value="Prot_kinase_dom"/>
</dbReference>
<comment type="catalytic activity">
    <reaction evidence="9">
        <text>L-threonyl-[protein] + ATP = O-phospho-L-threonyl-[protein] + ADP + H(+)</text>
        <dbReference type="Rhea" id="RHEA:46608"/>
        <dbReference type="Rhea" id="RHEA-COMP:11060"/>
        <dbReference type="Rhea" id="RHEA-COMP:11605"/>
        <dbReference type="ChEBI" id="CHEBI:15378"/>
        <dbReference type="ChEBI" id="CHEBI:30013"/>
        <dbReference type="ChEBI" id="CHEBI:30616"/>
        <dbReference type="ChEBI" id="CHEBI:61977"/>
        <dbReference type="ChEBI" id="CHEBI:456216"/>
        <dbReference type="EC" id="2.7.11.1"/>
    </reaction>
</comment>
<comment type="caution">
    <text evidence="13">The sequence shown here is derived from an EMBL/GenBank/DDBJ whole genome shotgun (WGS) entry which is preliminary data.</text>
</comment>
<keyword evidence="11" id="KW-0472">Membrane</keyword>
<dbReference type="EC" id="2.7.11.1" evidence="3"/>
<dbReference type="SUPFAM" id="SSF56112">
    <property type="entry name" value="Protein kinase-like (PK-like)"/>
    <property type="match status" value="1"/>
</dbReference>
<dbReference type="PROSITE" id="PS50011">
    <property type="entry name" value="PROTEIN_KINASE_DOM"/>
    <property type="match status" value="1"/>
</dbReference>
<comment type="similarity">
    <text evidence="2">Belongs to the protein kinase superfamily. CAMK Ser/Thr protein kinase family. PIM subfamily.</text>
</comment>
<keyword evidence="7 13" id="KW-0418">Kinase</keyword>
<protein>
    <recommendedName>
        <fullName evidence="3">non-specific serine/threonine protein kinase</fullName>
        <ecNumber evidence="3">2.7.11.1</ecNumber>
    </recommendedName>
</protein>
<dbReference type="GO" id="GO:0005737">
    <property type="term" value="C:cytoplasm"/>
    <property type="evidence" value="ECO:0007669"/>
    <property type="project" value="TreeGrafter"/>
</dbReference>
<accession>A0A7L3Q6C1</accession>
<keyword evidence="4" id="KW-0723">Serine/threonine-protein kinase</keyword>
<keyword evidence="11" id="KW-1133">Transmembrane helix</keyword>